<organism evidence="1 2">
    <name type="scientific">Baudoinia panamericana (strain UAMH 10762)</name>
    <name type="common">Angels' share fungus</name>
    <name type="synonym">Baudoinia compniacensis (strain UAMH 10762)</name>
    <dbReference type="NCBI Taxonomy" id="717646"/>
    <lineage>
        <taxon>Eukaryota</taxon>
        <taxon>Fungi</taxon>
        <taxon>Dikarya</taxon>
        <taxon>Ascomycota</taxon>
        <taxon>Pezizomycotina</taxon>
        <taxon>Dothideomycetes</taxon>
        <taxon>Dothideomycetidae</taxon>
        <taxon>Mycosphaerellales</taxon>
        <taxon>Teratosphaeriaceae</taxon>
        <taxon>Baudoinia</taxon>
    </lineage>
</organism>
<keyword evidence="2" id="KW-1185">Reference proteome</keyword>
<dbReference type="GeneID" id="19109827"/>
<evidence type="ECO:0000313" key="1">
    <source>
        <dbReference type="EMBL" id="EMD00248.1"/>
    </source>
</evidence>
<dbReference type="RefSeq" id="XP_007672748.1">
    <property type="nucleotide sequence ID" value="XM_007674558.1"/>
</dbReference>
<evidence type="ECO:0000313" key="2">
    <source>
        <dbReference type="Proteomes" id="UP000011761"/>
    </source>
</evidence>
<reference evidence="1 2" key="1">
    <citation type="journal article" date="2012" name="PLoS Pathog.">
        <title>Diverse lifestyles and strategies of plant pathogenesis encoded in the genomes of eighteen Dothideomycetes fungi.</title>
        <authorList>
            <person name="Ohm R.A."/>
            <person name="Feau N."/>
            <person name="Henrissat B."/>
            <person name="Schoch C.L."/>
            <person name="Horwitz B.A."/>
            <person name="Barry K.W."/>
            <person name="Condon B.J."/>
            <person name="Copeland A.C."/>
            <person name="Dhillon B."/>
            <person name="Glaser F."/>
            <person name="Hesse C.N."/>
            <person name="Kosti I."/>
            <person name="LaButti K."/>
            <person name="Lindquist E.A."/>
            <person name="Lucas S."/>
            <person name="Salamov A.A."/>
            <person name="Bradshaw R.E."/>
            <person name="Ciuffetti L."/>
            <person name="Hamelin R.C."/>
            <person name="Kema G.H.J."/>
            <person name="Lawrence C."/>
            <person name="Scott J.A."/>
            <person name="Spatafora J.W."/>
            <person name="Turgeon B.G."/>
            <person name="de Wit P.J.G.M."/>
            <person name="Zhong S."/>
            <person name="Goodwin S.B."/>
            <person name="Grigoriev I.V."/>
        </authorList>
    </citation>
    <scope>NUCLEOTIDE SEQUENCE [LARGE SCALE GENOMIC DNA]</scope>
    <source>
        <strain evidence="1 2">UAMH 10762</strain>
    </source>
</reference>
<dbReference type="AlphaFoldDB" id="M2LZV2"/>
<dbReference type="Proteomes" id="UP000011761">
    <property type="component" value="Unassembled WGS sequence"/>
</dbReference>
<accession>M2LZV2</accession>
<proteinExistence type="predicted"/>
<dbReference type="KEGG" id="bcom:BAUCODRAFT_21881"/>
<dbReference type="EMBL" id="KB445551">
    <property type="protein sequence ID" value="EMD00248.1"/>
    <property type="molecule type" value="Genomic_DNA"/>
</dbReference>
<sequence length="234" mass="25912">MQILSMASSETVGTVIMQSPLSTQPQRTPDIDCDPVAIFPLINCSYAAARVGIKLGRRDAFAVLLSTPGVTVTAADQIGWDNAVWWLDERSLHTMTTSDVTAYGALIQHQDDDTNGRVWHTTLTPHLQAQHQRVFHELGLDTKSASERKFQRLDAPLTSQVKTALRELEGVYNLPMSALNTPDRVKKRMFDGWDVPHFTDSLPTWTKSAEPLPLVPVPEDTLPNKANSDTYSGC</sequence>
<name>M2LZV2_BAUPA</name>
<dbReference type="HOGENOM" id="CLU_1184829_0_0_1"/>
<protein>
    <submittedName>
        <fullName evidence="1">Uncharacterized protein</fullName>
    </submittedName>
</protein>
<gene>
    <name evidence="1" type="ORF">BAUCODRAFT_21881</name>
</gene>
<dbReference type="OrthoDB" id="3819200at2759"/>